<gene>
    <name evidence="2" type="ORF">Fot_39196</name>
    <name evidence="3" type="ORF">Fot_39222</name>
</gene>
<reference evidence="4" key="2">
    <citation type="submission" date="2024-07" db="EMBL/GenBank/DDBJ databases">
        <title>Two chromosome-level genome assemblies of Korean endemic species Abeliophyllum distichum and Forsythia ovata (Oleaceae).</title>
        <authorList>
            <person name="Jang H."/>
        </authorList>
    </citation>
    <scope>NUCLEOTIDE SEQUENCE [LARGE SCALE GENOMIC DNA]</scope>
</reference>
<proteinExistence type="predicted"/>
<reference evidence="3" key="1">
    <citation type="submission" date="2024-07" db="EMBL/GenBank/DDBJ databases">
        <title>Two chromosome-level genome assemblies of Korean endemic species Abeliophyllum distichum and Forsythia ovata (Oleaceae).</title>
        <authorList>
            <person name="Mun J.H."/>
        </authorList>
    </citation>
    <scope>NUCLEOTIDE SEQUENCE</scope>
    <source>
        <strain evidence="3">KNKB202402200001</strain>
        <tissue evidence="3">Leaf</tissue>
    </source>
</reference>
<evidence type="ECO:0000256" key="1">
    <source>
        <dbReference type="SAM" id="Phobius"/>
    </source>
</evidence>
<protein>
    <submittedName>
        <fullName evidence="3">Uncharacterized protein</fullName>
    </submittedName>
</protein>
<evidence type="ECO:0000313" key="2">
    <source>
        <dbReference type="EMBL" id="KAL2495439.1"/>
    </source>
</evidence>
<name>A0ABD1S458_9LAMI</name>
<comment type="caution">
    <text evidence="3">The sequence shown here is derived from an EMBL/GenBank/DDBJ whole genome shotgun (WGS) entry which is preliminary data.</text>
</comment>
<evidence type="ECO:0000313" key="4">
    <source>
        <dbReference type="Proteomes" id="UP001604277"/>
    </source>
</evidence>
<sequence length="223" mass="25086">MSFGGLWVVIGTIWALGFGSGVGGISWRRQSLVEAVEFGGSWRRQSLVEAVEFGGSWWRQRQWWWRSLHLRKFFTFCSYYQDEGLYTVPHLSTLNLPPPSIAENQSLPSQFSPSHHSLIVAGEDGFYTVTHSPTLNLPPPSIAENQPLSFQHSPSHQQLFVTGENPSLSAPTVTLPYHLYREDGASGGAVTPRLLRLRRNSLQSPQEGKNTIFLTVKWSIIQH</sequence>
<accession>A0ABD1S458</accession>
<keyword evidence="1" id="KW-1133">Transmembrane helix</keyword>
<keyword evidence="1" id="KW-0472">Membrane</keyword>
<evidence type="ECO:0000313" key="3">
    <source>
        <dbReference type="EMBL" id="KAL2495465.1"/>
    </source>
</evidence>
<keyword evidence="1" id="KW-0812">Transmembrane</keyword>
<dbReference type="EMBL" id="JBFOLJ010000011">
    <property type="protein sequence ID" value="KAL2495465.1"/>
    <property type="molecule type" value="Genomic_DNA"/>
</dbReference>
<dbReference type="AlphaFoldDB" id="A0ABD1S458"/>
<dbReference type="EMBL" id="JBFOLJ010000011">
    <property type="protein sequence ID" value="KAL2495439.1"/>
    <property type="molecule type" value="Genomic_DNA"/>
</dbReference>
<feature type="transmembrane region" description="Helical" evidence="1">
    <location>
        <begin position="6"/>
        <end position="27"/>
    </location>
</feature>
<organism evidence="3 4">
    <name type="scientific">Forsythia ovata</name>
    <dbReference type="NCBI Taxonomy" id="205694"/>
    <lineage>
        <taxon>Eukaryota</taxon>
        <taxon>Viridiplantae</taxon>
        <taxon>Streptophyta</taxon>
        <taxon>Embryophyta</taxon>
        <taxon>Tracheophyta</taxon>
        <taxon>Spermatophyta</taxon>
        <taxon>Magnoliopsida</taxon>
        <taxon>eudicotyledons</taxon>
        <taxon>Gunneridae</taxon>
        <taxon>Pentapetalae</taxon>
        <taxon>asterids</taxon>
        <taxon>lamiids</taxon>
        <taxon>Lamiales</taxon>
        <taxon>Oleaceae</taxon>
        <taxon>Forsythieae</taxon>
        <taxon>Forsythia</taxon>
    </lineage>
</organism>
<keyword evidence="4" id="KW-1185">Reference proteome</keyword>
<dbReference type="Proteomes" id="UP001604277">
    <property type="component" value="Unassembled WGS sequence"/>
</dbReference>